<dbReference type="AlphaFoldDB" id="A0AAV4J8H5"/>
<dbReference type="Gene3D" id="1.10.1170.10">
    <property type="entry name" value="Inhibitor Of Apoptosis Protein (2mihbC-IAP-1), Chain A"/>
    <property type="match status" value="1"/>
</dbReference>
<dbReference type="PROSITE" id="PS50143">
    <property type="entry name" value="BIR_REPEAT_2"/>
    <property type="match status" value="1"/>
</dbReference>
<comment type="caution">
    <text evidence="2">The sequence shown here is derived from an EMBL/GenBank/DDBJ whole genome shotgun (WGS) entry which is preliminary data.</text>
</comment>
<feature type="compositionally biased region" description="Basic residues" evidence="1">
    <location>
        <begin position="167"/>
        <end position="176"/>
    </location>
</feature>
<proteinExistence type="predicted"/>
<feature type="region of interest" description="Disordered" evidence="1">
    <location>
        <begin position="44"/>
        <end position="84"/>
    </location>
</feature>
<dbReference type="Proteomes" id="UP000762676">
    <property type="component" value="Unassembled WGS sequence"/>
</dbReference>
<feature type="region of interest" description="Disordered" evidence="1">
    <location>
        <begin position="145"/>
        <end position="176"/>
    </location>
</feature>
<dbReference type="SMART" id="SM00238">
    <property type="entry name" value="BIR"/>
    <property type="match status" value="1"/>
</dbReference>
<dbReference type="SUPFAM" id="SSF57924">
    <property type="entry name" value="Inhibitor of apoptosis (IAP) repeat"/>
    <property type="match status" value="1"/>
</dbReference>
<accession>A0AAV4J8H5</accession>
<evidence type="ECO:0000256" key="1">
    <source>
        <dbReference type="SAM" id="MobiDB-lite"/>
    </source>
</evidence>
<feature type="compositionally biased region" description="Basic residues" evidence="1">
    <location>
        <begin position="52"/>
        <end position="65"/>
    </location>
</feature>
<keyword evidence="3" id="KW-1185">Reference proteome</keyword>
<protein>
    <submittedName>
        <fullName evidence="2">Baculoviral IAP repeat-containing protein 7</fullName>
    </submittedName>
</protein>
<dbReference type="InterPro" id="IPR001370">
    <property type="entry name" value="BIR_rpt"/>
</dbReference>
<evidence type="ECO:0000313" key="2">
    <source>
        <dbReference type="EMBL" id="GFS17636.1"/>
    </source>
</evidence>
<sequence>MNTNALKMLQQFRRVAMDDDDNPKEDVSCHTRWLMNAMDEYIEKEEEEEGVKKKRDARQQSKKKFIPLPCTDPEKKPNIWAADDDDEVWGPSVYPEMEDVKDRRKSFPRHHHRDHNRTLADLGFFYSGGDCIRCFHCGLERKKNWAPDDNVSKGHYENSPECNVSRTARKKNRTGR</sequence>
<reference evidence="2 3" key="1">
    <citation type="journal article" date="2021" name="Elife">
        <title>Chloroplast acquisition without the gene transfer in kleptoplastic sea slugs, Plakobranchus ocellatus.</title>
        <authorList>
            <person name="Maeda T."/>
            <person name="Takahashi S."/>
            <person name="Yoshida T."/>
            <person name="Shimamura S."/>
            <person name="Takaki Y."/>
            <person name="Nagai Y."/>
            <person name="Toyoda A."/>
            <person name="Suzuki Y."/>
            <person name="Arimoto A."/>
            <person name="Ishii H."/>
            <person name="Satoh N."/>
            <person name="Nishiyama T."/>
            <person name="Hasebe M."/>
            <person name="Maruyama T."/>
            <person name="Minagawa J."/>
            <person name="Obokata J."/>
            <person name="Shigenobu S."/>
        </authorList>
    </citation>
    <scope>NUCLEOTIDE SEQUENCE [LARGE SCALE GENOMIC DNA]</scope>
</reference>
<evidence type="ECO:0000313" key="3">
    <source>
        <dbReference type="Proteomes" id="UP000762676"/>
    </source>
</evidence>
<dbReference type="EMBL" id="BMAT01013665">
    <property type="protein sequence ID" value="GFS17636.1"/>
    <property type="molecule type" value="Genomic_DNA"/>
</dbReference>
<organism evidence="2 3">
    <name type="scientific">Elysia marginata</name>
    <dbReference type="NCBI Taxonomy" id="1093978"/>
    <lineage>
        <taxon>Eukaryota</taxon>
        <taxon>Metazoa</taxon>
        <taxon>Spiralia</taxon>
        <taxon>Lophotrochozoa</taxon>
        <taxon>Mollusca</taxon>
        <taxon>Gastropoda</taxon>
        <taxon>Heterobranchia</taxon>
        <taxon>Euthyneura</taxon>
        <taxon>Panpulmonata</taxon>
        <taxon>Sacoglossa</taxon>
        <taxon>Placobranchoidea</taxon>
        <taxon>Plakobranchidae</taxon>
        <taxon>Elysia</taxon>
    </lineage>
</organism>
<feature type="compositionally biased region" description="Basic and acidic residues" evidence="1">
    <location>
        <begin position="145"/>
        <end position="158"/>
    </location>
</feature>
<name>A0AAV4J8H5_9GAST</name>
<gene>
    <name evidence="2" type="ORF">ElyMa_006826300</name>
</gene>
<dbReference type="Pfam" id="PF00653">
    <property type="entry name" value="BIR"/>
    <property type="match status" value="1"/>
</dbReference>